<dbReference type="Pfam" id="PF18884">
    <property type="entry name" value="TSP3_bac"/>
    <property type="match status" value="8"/>
</dbReference>
<dbReference type="InterPro" id="IPR003961">
    <property type="entry name" value="FN3_dom"/>
</dbReference>
<dbReference type="GO" id="GO:0005509">
    <property type="term" value="F:calcium ion binding"/>
    <property type="evidence" value="ECO:0007669"/>
    <property type="project" value="InterPro"/>
</dbReference>
<proteinExistence type="predicted"/>
<dbReference type="SUPFAM" id="SSF49265">
    <property type="entry name" value="Fibronectin type III"/>
    <property type="match status" value="1"/>
</dbReference>
<feature type="region of interest" description="Disordered" evidence="5">
    <location>
        <begin position="938"/>
        <end position="969"/>
    </location>
</feature>
<feature type="compositionally biased region" description="Basic and acidic residues" evidence="5">
    <location>
        <begin position="1246"/>
        <end position="1258"/>
    </location>
</feature>
<dbReference type="PANTHER" id="PTHR37467:SF1">
    <property type="entry name" value="EXPORTED CALCIUM-BINDING GLYCOPROTEIN"/>
    <property type="match status" value="1"/>
</dbReference>
<comment type="caution">
    <text evidence="8">The sequence shown here is derived from an EMBL/GenBank/DDBJ whole genome shotgun (WGS) entry which is preliminary data.</text>
</comment>
<evidence type="ECO:0000313" key="9">
    <source>
        <dbReference type="Proteomes" id="UP000257039"/>
    </source>
</evidence>
<dbReference type="InterPro" id="IPR053180">
    <property type="entry name" value="Ca-binding_acidic-repeat"/>
</dbReference>
<feature type="region of interest" description="Disordered" evidence="5">
    <location>
        <begin position="1235"/>
        <end position="1258"/>
    </location>
</feature>
<evidence type="ECO:0000259" key="7">
    <source>
        <dbReference type="PROSITE" id="PS50853"/>
    </source>
</evidence>
<evidence type="ECO:0000256" key="4">
    <source>
        <dbReference type="ARBA" id="ARBA00022837"/>
    </source>
</evidence>
<dbReference type="PROSITE" id="PS00018">
    <property type="entry name" value="EF_HAND_1"/>
    <property type="match status" value="2"/>
</dbReference>
<dbReference type="Gene3D" id="2.60.40.10">
    <property type="entry name" value="Immunoglobulins"/>
    <property type="match status" value="1"/>
</dbReference>
<keyword evidence="3 6" id="KW-0732">Signal</keyword>
<keyword evidence="9" id="KW-1185">Reference proteome</keyword>
<dbReference type="AlphaFoldDB" id="A0A4P9VRM9"/>
<dbReference type="InterPro" id="IPR013783">
    <property type="entry name" value="Ig-like_fold"/>
</dbReference>
<dbReference type="PANTHER" id="PTHR37467">
    <property type="entry name" value="EXPORTED CALCIUM-BINDING GLYCOPROTEIN-RELATED"/>
    <property type="match status" value="1"/>
</dbReference>
<feature type="domain" description="Fibronectin type-III" evidence="7">
    <location>
        <begin position="167"/>
        <end position="263"/>
    </location>
</feature>
<dbReference type="SUPFAM" id="SSF103647">
    <property type="entry name" value="TSP type-3 repeat"/>
    <property type="match status" value="1"/>
</dbReference>
<dbReference type="RefSeq" id="WP_094787817.1">
    <property type="nucleotide sequence ID" value="NZ_NDXW01000001.1"/>
</dbReference>
<feature type="compositionally biased region" description="Acidic residues" evidence="5">
    <location>
        <begin position="1235"/>
        <end position="1245"/>
    </location>
</feature>
<organism evidence="8 9">
    <name type="scientific">Zooshikella ganghwensis</name>
    <dbReference type="NCBI Taxonomy" id="202772"/>
    <lineage>
        <taxon>Bacteria</taxon>
        <taxon>Pseudomonadati</taxon>
        <taxon>Pseudomonadota</taxon>
        <taxon>Gammaproteobacteria</taxon>
        <taxon>Oceanospirillales</taxon>
        <taxon>Zooshikellaceae</taxon>
        <taxon>Zooshikella</taxon>
    </lineage>
</organism>
<feature type="chain" id="PRO_5020598705" description="Fibronectin type-III domain-containing protein" evidence="6">
    <location>
        <begin position="24"/>
        <end position="1266"/>
    </location>
</feature>
<evidence type="ECO:0000256" key="5">
    <source>
        <dbReference type="SAM" id="MobiDB-lite"/>
    </source>
</evidence>
<keyword evidence="2" id="KW-0964">Secreted</keyword>
<dbReference type="InterPro" id="IPR036116">
    <property type="entry name" value="FN3_sf"/>
</dbReference>
<keyword evidence="4" id="KW-0106">Calcium</keyword>
<dbReference type="InterPro" id="IPR028974">
    <property type="entry name" value="TSP_type-3_rpt"/>
</dbReference>
<name>A0A4P9VRM9_9GAMM</name>
<dbReference type="Gene3D" id="3.90.182.10">
    <property type="entry name" value="Toxin - Anthrax Protective Antigen,domain 1"/>
    <property type="match status" value="1"/>
</dbReference>
<comment type="subcellular location">
    <subcellularLocation>
        <location evidence="1">Secreted</location>
    </subcellularLocation>
</comment>
<dbReference type="InterPro" id="IPR018247">
    <property type="entry name" value="EF_Hand_1_Ca_BS"/>
</dbReference>
<dbReference type="Proteomes" id="UP000257039">
    <property type="component" value="Unassembled WGS sequence"/>
</dbReference>
<evidence type="ECO:0000256" key="2">
    <source>
        <dbReference type="ARBA" id="ARBA00022525"/>
    </source>
</evidence>
<sequence>MKTTKLAYCLLVPAVCLVPPIQAAIKTYHYDQNARLTNSLKNNLASHDYVYDSMGNQRVKYILPDQSSYKAPELEITYPEELNKPINPAHPTLSWGIGETTTPVVFDLYLGEENPPRLYRKGITASEVMLGYVKSNTQYFWKVIARDHHNQILAETTVAEITTLNNPPEPPKIIELSKHDNVYSLKWEKAIDPDPLDSEVFYDVYIGETTDTLDKVAEAIPENNFDYKKIKPNTLYYWSVSAQDIHKSESSKSVSTAFQLVDFEDDKLGGYYWTYPNKQAPWSIEPALGGSGHVWKPVWNEEQSSEIETQVYMETPGSFSFTALNQKGVSLVLFINDNEQQVRHENTTFGSSTYTVMLPKGHNKIRIQASYTENSEQAGNLELDNLFITAPTDSDRDGVTDGWEYKYFGDLTQDFKDVARDSDQDGLTDLEEHSYGTNPKQKDTDGDFISDAWEVEHHLSPRVDDSGLDSDNDGALNIEEWIAKTDPNDASSHQHLMVDFENDQLDQYYWDKSEDIRWQIIDSGDEQGKVWRWNLGVGEKKDAHASTQVFMNAPGLLSFTLTKPSGVIMELVIDGKKRKQWLFNDEVQSKLYSFELLAGKHTITIKLIKPTMPASYITLNNMLIPALPDTDNDGISDGWEYVYFETLNAQITQQDQDSDGLTDRQEAQLLSNPQRMDTDNDGMSDTWEAENNLNINLDDANLDRDNNNENNLTEFIKSQDNYSESIDTDQDGMTDRWEVTYGLNPAIGDSEEDLDHDGISNGDEWRNKTDPTEVTRTQSSLIIDFEDSTLGGYYWKYGYYYDLPWQRQRLTDESNYVWVPTLNKERMSEASTVVFMDSPGNISFDLNKPKGYLVDVSIDGYSIFEWNKTVAYQGKSTHKLSAGRHKIAFFVHKRDEVTEPLYFDNLSIPASFDSDNDGVADAWEYQYFSHNLDQDFSDKTIDTDGDGLTDFEESQHETDPTEVDTDRDGMPDNWEVKNHTQPLISDVNQDSNNNGVNNFSDYVLRTENYSPTADFDEDNMPDLWEATHHLKPTIQDAMDDADKDGALNIEEYIAHTDPQDNSQYRRILIDFEDDSTQGYYWAHSGPSLFTIGWQDRLELSAGLEEESKVWLGPSLNKGEKASVKTKINLVQPGVLLFVLTKKGNSTLKLFIDNKVAKKWRAYYDSPTNELVSIKVPTGLHTIKFEVEQPFDGAEPEGYVELDNIIIPVLPDTDSDSVADGWEYYYFSRLDADLSQDSDEDGVSDLDEYHAGTNPRDDKPTWFFDLQ</sequence>
<feature type="compositionally biased region" description="Acidic residues" evidence="5">
    <location>
        <begin position="943"/>
        <end position="952"/>
    </location>
</feature>
<gene>
    <name evidence="8" type="ORF">B9G39_15470</name>
</gene>
<dbReference type="InterPro" id="IPR059100">
    <property type="entry name" value="TSP3_bac"/>
</dbReference>
<evidence type="ECO:0000256" key="1">
    <source>
        <dbReference type="ARBA" id="ARBA00004613"/>
    </source>
</evidence>
<feature type="signal peptide" evidence="6">
    <location>
        <begin position="1"/>
        <end position="23"/>
    </location>
</feature>
<evidence type="ECO:0000256" key="6">
    <source>
        <dbReference type="SAM" id="SignalP"/>
    </source>
</evidence>
<feature type="compositionally biased region" description="Basic and acidic residues" evidence="5">
    <location>
        <begin position="953"/>
        <end position="969"/>
    </location>
</feature>
<reference evidence="8 9" key="1">
    <citation type="submission" date="2017-04" db="EMBL/GenBank/DDBJ databases">
        <title>Draft genome sequence of Zooshikella ganghwensis VG4 isolated from Red Sea sediments.</title>
        <authorList>
            <person name="Rehman Z."/>
            <person name="Alam I."/>
            <person name="Kamau A."/>
            <person name="Bajic V."/>
            <person name="Leiknes T."/>
        </authorList>
    </citation>
    <scope>NUCLEOTIDE SEQUENCE [LARGE SCALE GENOMIC DNA]</scope>
    <source>
        <strain evidence="8 9">VG4</strain>
    </source>
</reference>
<accession>A0A4P9VRM9</accession>
<evidence type="ECO:0000256" key="3">
    <source>
        <dbReference type="ARBA" id="ARBA00022729"/>
    </source>
</evidence>
<evidence type="ECO:0000313" key="8">
    <source>
        <dbReference type="EMBL" id="RDH44720.1"/>
    </source>
</evidence>
<dbReference type="PROSITE" id="PS50853">
    <property type="entry name" value="FN3"/>
    <property type="match status" value="1"/>
</dbReference>
<protein>
    <recommendedName>
        <fullName evidence="7">Fibronectin type-III domain-containing protein</fullName>
    </recommendedName>
</protein>
<dbReference type="EMBL" id="NDXW01000001">
    <property type="protein sequence ID" value="RDH44720.1"/>
    <property type="molecule type" value="Genomic_DNA"/>
</dbReference>